<evidence type="ECO:0000256" key="6">
    <source>
        <dbReference type="ARBA" id="ARBA00022763"/>
    </source>
</evidence>
<keyword evidence="4 13" id="KW-0479">Metal-binding</keyword>
<dbReference type="HAMAP" id="MF_00034">
    <property type="entry name" value="RuvC"/>
    <property type="match status" value="1"/>
</dbReference>
<keyword evidence="7 13" id="KW-0378">Hydrolase</keyword>
<comment type="subunit">
    <text evidence="13">Homodimer which binds Holliday junction (HJ) DNA. The HJ becomes 2-fold symmetrical on binding to RuvC with unstacked arms; it has a different conformation from HJ DNA in complex with RuvA. In the full resolvosome a probable DNA-RuvA(4)-RuvB(12)-RuvC(2) complex forms which resolves the HJ.</text>
</comment>
<dbReference type="PANTHER" id="PTHR30194:SF3">
    <property type="entry name" value="CROSSOVER JUNCTION ENDODEOXYRIBONUCLEASE RUVC"/>
    <property type="match status" value="1"/>
</dbReference>
<dbReference type="GO" id="GO:0005737">
    <property type="term" value="C:cytoplasm"/>
    <property type="evidence" value="ECO:0007669"/>
    <property type="project" value="UniProtKB-SubCell"/>
</dbReference>
<evidence type="ECO:0000313" key="15">
    <source>
        <dbReference type="EMBL" id="SDB02596.1"/>
    </source>
</evidence>
<dbReference type="EC" id="3.1.21.10" evidence="13 14"/>
<evidence type="ECO:0000256" key="1">
    <source>
        <dbReference type="ARBA" id="ARBA00009518"/>
    </source>
</evidence>
<keyword evidence="2 13" id="KW-0963">Cytoplasm</keyword>
<dbReference type="FunFam" id="3.30.420.10:FF:000002">
    <property type="entry name" value="Crossover junction endodeoxyribonuclease RuvC"/>
    <property type="match status" value="1"/>
</dbReference>
<keyword evidence="6 13" id="KW-0227">DNA damage</keyword>
<evidence type="ECO:0000256" key="3">
    <source>
        <dbReference type="ARBA" id="ARBA00022722"/>
    </source>
</evidence>
<evidence type="ECO:0000256" key="9">
    <source>
        <dbReference type="ARBA" id="ARBA00023125"/>
    </source>
</evidence>
<keyword evidence="10 13" id="KW-0233">DNA recombination</keyword>
<evidence type="ECO:0000256" key="7">
    <source>
        <dbReference type="ARBA" id="ARBA00022801"/>
    </source>
</evidence>
<comment type="catalytic activity">
    <reaction evidence="12 13">
        <text>Endonucleolytic cleavage at a junction such as a reciprocal single-stranded crossover between two homologous DNA duplexes (Holliday junction).</text>
        <dbReference type="EC" id="3.1.21.10"/>
    </reaction>
</comment>
<dbReference type="GO" id="GO:0000287">
    <property type="term" value="F:magnesium ion binding"/>
    <property type="evidence" value="ECO:0007669"/>
    <property type="project" value="UniProtKB-UniRule"/>
</dbReference>
<dbReference type="CDD" id="cd16962">
    <property type="entry name" value="RuvC"/>
    <property type="match status" value="1"/>
</dbReference>
<feature type="active site" evidence="13">
    <location>
        <position position="47"/>
    </location>
</feature>
<dbReference type="AlphaFoldDB" id="A0A1G6A302"/>
<feature type="binding site" evidence="13">
    <location>
        <position position="47"/>
    </location>
    <ligand>
        <name>Mg(2+)</name>
        <dbReference type="ChEBI" id="CHEBI:18420"/>
        <label>2</label>
    </ligand>
</feature>
<dbReference type="PROSITE" id="PS01321">
    <property type="entry name" value="RUVC"/>
    <property type="match status" value="1"/>
</dbReference>
<dbReference type="GO" id="GO:0048476">
    <property type="term" value="C:Holliday junction resolvase complex"/>
    <property type="evidence" value="ECO:0007669"/>
    <property type="project" value="UniProtKB-UniRule"/>
</dbReference>
<dbReference type="Gene3D" id="3.30.420.10">
    <property type="entry name" value="Ribonuclease H-like superfamily/Ribonuclease H"/>
    <property type="match status" value="1"/>
</dbReference>
<evidence type="ECO:0000256" key="4">
    <source>
        <dbReference type="ARBA" id="ARBA00022723"/>
    </source>
</evidence>
<evidence type="ECO:0000256" key="14">
    <source>
        <dbReference type="NCBIfam" id="TIGR00228"/>
    </source>
</evidence>
<keyword evidence="3 13" id="KW-0540">Nuclease</keyword>
<dbReference type="STRING" id="617002.SAMN05660653_00096"/>
<evidence type="ECO:0000256" key="5">
    <source>
        <dbReference type="ARBA" id="ARBA00022759"/>
    </source>
</evidence>
<dbReference type="GO" id="GO:0008821">
    <property type="term" value="F:crossover junction DNA endonuclease activity"/>
    <property type="evidence" value="ECO:0007669"/>
    <property type="project" value="UniProtKB-UniRule"/>
</dbReference>
<evidence type="ECO:0000256" key="2">
    <source>
        <dbReference type="ARBA" id="ARBA00022490"/>
    </source>
</evidence>
<comment type="caution">
    <text evidence="13">Lacks conserved residue(s) required for the propagation of feature annotation.</text>
</comment>
<evidence type="ECO:0000256" key="10">
    <source>
        <dbReference type="ARBA" id="ARBA00023172"/>
    </source>
</evidence>
<evidence type="ECO:0000256" key="11">
    <source>
        <dbReference type="ARBA" id="ARBA00023204"/>
    </source>
</evidence>
<reference evidence="15 16" key="1">
    <citation type="submission" date="2016-10" db="EMBL/GenBank/DDBJ databases">
        <authorList>
            <person name="de Groot N.N."/>
        </authorList>
    </citation>
    <scope>NUCLEOTIDE SEQUENCE [LARGE SCALE GENOMIC DNA]</scope>
    <source>
        <strain evidence="15 16">ASO4-2</strain>
    </source>
</reference>
<comment type="function">
    <text evidence="13">The RuvA-RuvB-RuvC complex processes Holliday junction (HJ) DNA during genetic recombination and DNA repair. Endonuclease that resolves HJ intermediates. Cleaves cruciform DNA by making single-stranded nicks across the HJ at symmetrical positions within the homologous arms, yielding a 5'-phosphate and a 3'-hydroxyl group; requires a central core of homology in the junction. The consensus cleavage sequence is 5'-(A/T)TT(C/G)-3'. Cleavage occurs on the 3'-side of the TT dinucleotide at the point of strand exchange. HJ branch migration catalyzed by RuvA-RuvB allows RuvC to scan DNA until it finds its consensus sequence, where it cleaves and resolves the cruciform DNA.</text>
</comment>
<keyword evidence="11 13" id="KW-0234">DNA repair</keyword>
<dbReference type="Proteomes" id="UP000198771">
    <property type="component" value="Unassembled WGS sequence"/>
</dbReference>
<comment type="similarity">
    <text evidence="1 13">Belongs to the RuvC family.</text>
</comment>
<dbReference type="InterPro" id="IPR012337">
    <property type="entry name" value="RNaseH-like_sf"/>
</dbReference>
<accession>A0A1G6A302</accession>
<dbReference type="Pfam" id="PF02075">
    <property type="entry name" value="RuvC"/>
    <property type="match status" value="1"/>
</dbReference>
<dbReference type="EMBL" id="FMXO01000001">
    <property type="protein sequence ID" value="SDB02596.1"/>
    <property type="molecule type" value="Genomic_DNA"/>
</dbReference>
<dbReference type="PRINTS" id="PR00696">
    <property type="entry name" value="RSOLVASERUVC"/>
</dbReference>
<evidence type="ECO:0000256" key="12">
    <source>
        <dbReference type="ARBA" id="ARBA00029354"/>
    </source>
</evidence>
<evidence type="ECO:0000256" key="8">
    <source>
        <dbReference type="ARBA" id="ARBA00022842"/>
    </source>
</evidence>
<feature type="binding site" evidence="13">
    <location>
        <position position="120"/>
    </location>
    <ligand>
        <name>Mg(2+)</name>
        <dbReference type="ChEBI" id="CHEBI:18420"/>
        <label>1</label>
    </ligand>
</feature>
<dbReference type="PANTHER" id="PTHR30194">
    <property type="entry name" value="CROSSOVER JUNCTION ENDODEOXYRIBONUCLEASE RUVC"/>
    <property type="match status" value="1"/>
</dbReference>
<dbReference type="GO" id="GO:0003677">
    <property type="term" value="F:DNA binding"/>
    <property type="evidence" value="ECO:0007669"/>
    <property type="project" value="UniProtKB-KW"/>
</dbReference>
<protein>
    <recommendedName>
        <fullName evidence="13 14">Crossover junction endodeoxyribonuclease RuvC</fullName>
        <ecNumber evidence="13 14">3.1.21.10</ecNumber>
    </recommendedName>
    <alternativeName>
        <fullName evidence="13">Holliday junction nuclease RuvC</fullName>
    </alternativeName>
    <alternativeName>
        <fullName evidence="13">Holliday junction resolvase RuvC</fullName>
    </alternativeName>
</protein>
<comment type="subcellular location">
    <subcellularLocation>
        <location evidence="13">Cytoplasm</location>
    </subcellularLocation>
</comment>
<dbReference type="InterPro" id="IPR036397">
    <property type="entry name" value="RNaseH_sf"/>
</dbReference>
<dbReference type="GO" id="GO:0006281">
    <property type="term" value="P:DNA repair"/>
    <property type="evidence" value="ECO:0007669"/>
    <property type="project" value="UniProtKB-UniRule"/>
</dbReference>
<proteinExistence type="inferred from homology"/>
<name>A0A1G6A302_9BACT</name>
<comment type="cofactor">
    <cofactor evidence="13">
        <name>Mg(2+)</name>
        <dbReference type="ChEBI" id="CHEBI:18420"/>
    </cofactor>
    <text evidence="13">Binds 2 Mg(2+) ion per subunit.</text>
</comment>
<feature type="active site" evidence="13">
    <location>
        <position position="120"/>
    </location>
</feature>
<dbReference type="GO" id="GO:0006310">
    <property type="term" value="P:DNA recombination"/>
    <property type="evidence" value="ECO:0007669"/>
    <property type="project" value="UniProtKB-UniRule"/>
</dbReference>
<organism evidence="15 16">
    <name type="scientific">Desulfonatronum thiosulfatophilum</name>
    <dbReference type="NCBI Taxonomy" id="617002"/>
    <lineage>
        <taxon>Bacteria</taxon>
        <taxon>Pseudomonadati</taxon>
        <taxon>Thermodesulfobacteriota</taxon>
        <taxon>Desulfovibrionia</taxon>
        <taxon>Desulfovibrionales</taxon>
        <taxon>Desulfonatronaceae</taxon>
        <taxon>Desulfonatronum</taxon>
    </lineage>
</organism>
<dbReference type="InterPro" id="IPR020563">
    <property type="entry name" value="X-over_junc_endoDNase_Mg_BS"/>
</dbReference>
<keyword evidence="9 13" id="KW-0238">DNA-binding</keyword>
<evidence type="ECO:0000313" key="16">
    <source>
        <dbReference type="Proteomes" id="UP000198771"/>
    </source>
</evidence>
<sequence>MSGSLSLVEAGVIRTGTDADMDVRLGEIFLRLSEIIALHRPAQSAIESIFQALNPSSALKLGQARGVAIAACAQGRVPVFSYAPTMVKKSIVGVGRAEKTQVAFMTARLLGVKKPDWALDASDALAVAICHVNQQRFLRLANCSRTGS</sequence>
<dbReference type="NCBIfam" id="TIGR00228">
    <property type="entry name" value="ruvC"/>
    <property type="match status" value="1"/>
</dbReference>
<keyword evidence="16" id="KW-1185">Reference proteome</keyword>
<dbReference type="SUPFAM" id="SSF53098">
    <property type="entry name" value="Ribonuclease H-like"/>
    <property type="match status" value="1"/>
</dbReference>
<keyword evidence="8 13" id="KW-0460">Magnesium</keyword>
<keyword evidence="5 13" id="KW-0255">Endonuclease</keyword>
<evidence type="ECO:0000256" key="13">
    <source>
        <dbReference type="HAMAP-Rule" id="MF_00034"/>
    </source>
</evidence>
<dbReference type="InterPro" id="IPR002176">
    <property type="entry name" value="X-over_junc_endoDNase_RuvC"/>
</dbReference>
<gene>
    <name evidence="13" type="primary">ruvC</name>
    <name evidence="15" type="ORF">SAMN05660653_00096</name>
</gene>